<organism evidence="1 2">
    <name type="scientific">Polaribacter glomeratus</name>
    <dbReference type="NCBI Taxonomy" id="102"/>
    <lineage>
        <taxon>Bacteria</taxon>
        <taxon>Pseudomonadati</taxon>
        <taxon>Bacteroidota</taxon>
        <taxon>Flavobacteriia</taxon>
        <taxon>Flavobacteriales</taxon>
        <taxon>Flavobacteriaceae</taxon>
    </lineage>
</organism>
<dbReference type="RefSeq" id="WP_105021907.1">
    <property type="nucleotide sequence ID" value="NZ_MSCM01000002.1"/>
</dbReference>
<evidence type="ECO:0000313" key="2">
    <source>
        <dbReference type="Proteomes" id="UP000239068"/>
    </source>
</evidence>
<name>A0A2S7WH60_9FLAO</name>
<comment type="caution">
    <text evidence="1">The sequence shown here is derived from an EMBL/GenBank/DDBJ whole genome shotgun (WGS) entry which is preliminary data.</text>
</comment>
<protein>
    <submittedName>
        <fullName evidence="1">Uncharacterized protein</fullName>
    </submittedName>
</protein>
<keyword evidence="2" id="KW-1185">Reference proteome</keyword>
<dbReference type="EMBL" id="MSCM01000002">
    <property type="protein sequence ID" value="PQJ76592.1"/>
    <property type="molecule type" value="Genomic_DNA"/>
</dbReference>
<evidence type="ECO:0000313" key="1">
    <source>
        <dbReference type="EMBL" id="PQJ76592.1"/>
    </source>
</evidence>
<proteinExistence type="predicted"/>
<accession>A0A2S7WH60</accession>
<sequence length="112" mass="13119">MKKIIVVLFLMVISVSTYSQKRFETEAKATVETMKTVISITSEEEVAIYNLELKSNLKRGEIRKNNAGNQSQIRTEMKVLDKEKRQDMMKILGKSKMAEWSNYLKEQRKKKE</sequence>
<gene>
    <name evidence="1" type="ORF">BTO16_11900</name>
</gene>
<dbReference type="OrthoDB" id="9962876at2"/>
<reference evidence="1 2" key="1">
    <citation type="submission" date="2016-12" db="EMBL/GenBank/DDBJ databases">
        <title>Trade-off between light-utilization and light-protection in marine flavobacteria.</title>
        <authorList>
            <person name="Kumagai Y."/>
            <person name="Yoshizawa S."/>
            <person name="Kogure K."/>
            <person name="Iwasaki W."/>
        </authorList>
    </citation>
    <scope>NUCLEOTIDE SEQUENCE [LARGE SCALE GENOMIC DNA]</scope>
    <source>
        <strain evidence="1 2">ATCC 43844</strain>
    </source>
</reference>
<dbReference type="AlphaFoldDB" id="A0A2S7WH60"/>
<dbReference type="Proteomes" id="UP000239068">
    <property type="component" value="Unassembled WGS sequence"/>
</dbReference>